<dbReference type="SUPFAM" id="SSF46785">
    <property type="entry name" value="Winged helix' DNA-binding domain"/>
    <property type="match status" value="1"/>
</dbReference>
<accession>U5W1Q0</accession>
<dbReference type="RefSeq" id="WP_023363728.1">
    <property type="nucleotide sequence ID" value="NC_022657.1"/>
</dbReference>
<dbReference type="EMBL" id="CP006272">
    <property type="protein sequence ID" value="AGZ43138.1"/>
    <property type="molecule type" value="Genomic_DNA"/>
</dbReference>
<dbReference type="eggNOG" id="COG1846">
    <property type="taxonomic scope" value="Bacteria"/>
</dbReference>
<dbReference type="Gene3D" id="1.10.10.10">
    <property type="entry name" value="Winged helix-like DNA-binding domain superfamily/Winged helix DNA-binding domain"/>
    <property type="match status" value="1"/>
</dbReference>
<dbReference type="KEGG" id="afs:AFR_24360"/>
<proteinExistence type="predicted"/>
<dbReference type="PATRIC" id="fig|1246995.3.peg.4935"/>
<dbReference type="HOGENOM" id="CLU_122336_0_0_11"/>
<dbReference type="STRING" id="1246995.AFR_24360"/>
<dbReference type="Pfam" id="PF12802">
    <property type="entry name" value="MarR_2"/>
    <property type="match status" value="1"/>
</dbReference>
<dbReference type="InterPro" id="IPR000835">
    <property type="entry name" value="HTH_MarR-typ"/>
</dbReference>
<sequence>MTEPDLLDSSYYGPLFRLLADMDNDIAGLYAEPRFEGIRTRFVGPLIDLGRRGPLTIRELADARKVTHSAMSQTATAMRKAGFVEPAEGTDGRTRKVQLTGRSRDLVPFLEAEWRATEKTVRDLDAELAYPLMKAVADVREALAARSFAQRLRDNL</sequence>
<gene>
    <name evidence="2" type="ORF">AFR_24360</name>
</gene>
<dbReference type="InterPro" id="IPR036390">
    <property type="entry name" value="WH_DNA-bd_sf"/>
</dbReference>
<dbReference type="InterPro" id="IPR036388">
    <property type="entry name" value="WH-like_DNA-bd_sf"/>
</dbReference>
<reference evidence="2 3" key="1">
    <citation type="journal article" date="2014" name="J. Biotechnol.">
        <title>Complete genome sequence of the actinobacterium Actinoplanes friuliensis HAG 010964, producer of the lipopeptide antibiotic friulimycin.</title>
        <authorList>
            <person name="Ruckert C."/>
            <person name="Szczepanowski R."/>
            <person name="Albersmeier A."/>
            <person name="Goesmann A."/>
            <person name="Fischer N."/>
            <person name="Steinkamper A."/>
            <person name="Puhler A."/>
            <person name="Biener R."/>
            <person name="Schwartz D."/>
            <person name="Kalinowski J."/>
        </authorList>
    </citation>
    <scope>NUCLEOTIDE SEQUENCE [LARGE SCALE GENOMIC DNA]</scope>
    <source>
        <strain evidence="2 3">DSM 7358</strain>
    </source>
</reference>
<evidence type="ECO:0000313" key="2">
    <source>
        <dbReference type="EMBL" id="AGZ43138.1"/>
    </source>
</evidence>
<dbReference type="GO" id="GO:0003700">
    <property type="term" value="F:DNA-binding transcription factor activity"/>
    <property type="evidence" value="ECO:0007669"/>
    <property type="project" value="InterPro"/>
</dbReference>
<keyword evidence="3" id="KW-1185">Reference proteome</keyword>
<dbReference type="AlphaFoldDB" id="U5W1Q0"/>
<evidence type="ECO:0000259" key="1">
    <source>
        <dbReference type="Pfam" id="PF12802"/>
    </source>
</evidence>
<protein>
    <submittedName>
        <fullName evidence="2">MarR family transcriptional regulator</fullName>
    </submittedName>
</protein>
<dbReference type="OrthoDB" id="3211876at2"/>
<organism evidence="2 3">
    <name type="scientific">Actinoplanes friuliensis DSM 7358</name>
    <dbReference type="NCBI Taxonomy" id="1246995"/>
    <lineage>
        <taxon>Bacteria</taxon>
        <taxon>Bacillati</taxon>
        <taxon>Actinomycetota</taxon>
        <taxon>Actinomycetes</taxon>
        <taxon>Micromonosporales</taxon>
        <taxon>Micromonosporaceae</taxon>
        <taxon>Actinoplanes</taxon>
    </lineage>
</organism>
<name>U5W1Q0_9ACTN</name>
<dbReference type="Proteomes" id="UP000017746">
    <property type="component" value="Chromosome"/>
</dbReference>
<evidence type="ECO:0000313" key="3">
    <source>
        <dbReference type="Proteomes" id="UP000017746"/>
    </source>
</evidence>
<feature type="domain" description="HTH marR-type" evidence="1">
    <location>
        <begin position="49"/>
        <end position="93"/>
    </location>
</feature>